<name>A0ABW6H3A3_9ACTN</name>
<gene>
    <name evidence="9" type="ORF">ACFW88_11040</name>
</gene>
<dbReference type="PANTHER" id="PTHR43289:SF30">
    <property type="entry name" value="NON-SPECIFIC SERINE_THREONINE PROTEIN KINASE"/>
    <property type="match status" value="1"/>
</dbReference>
<dbReference type="Proteomes" id="UP001599756">
    <property type="component" value="Unassembled WGS sequence"/>
</dbReference>
<feature type="region of interest" description="Disordered" evidence="6">
    <location>
        <begin position="502"/>
        <end position="527"/>
    </location>
</feature>
<accession>A0ABW6H3A3</accession>
<feature type="transmembrane region" description="Helical" evidence="7">
    <location>
        <begin position="445"/>
        <end position="463"/>
    </location>
</feature>
<dbReference type="SUPFAM" id="SSF56112">
    <property type="entry name" value="Protein kinase-like (PK-like)"/>
    <property type="match status" value="1"/>
</dbReference>
<reference evidence="9 10" key="1">
    <citation type="submission" date="2024-09" db="EMBL/GenBank/DDBJ databases">
        <title>The Natural Products Discovery Center: Release of the First 8490 Sequenced Strains for Exploring Actinobacteria Biosynthetic Diversity.</title>
        <authorList>
            <person name="Kalkreuter E."/>
            <person name="Kautsar S.A."/>
            <person name="Yang D."/>
            <person name="Bader C.D."/>
            <person name="Teijaro C.N."/>
            <person name="Fluegel L."/>
            <person name="Davis C.M."/>
            <person name="Simpson J.R."/>
            <person name="Lauterbach L."/>
            <person name="Steele A.D."/>
            <person name="Gui C."/>
            <person name="Meng S."/>
            <person name="Li G."/>
            <person name="Viehrig K."/>
            <person name="Ye F."/>
            <person name="Su P."/>
            <person name="Kiefer A.F."/>
            <person name="Nichols A."/>
            <person name="Cepeda A.J."/>
            <person name="Yan W."/>
            <person name="Fan B."/>
            <person name="Jiang Y."/>
            <person name="Adhikari A."/>
            <person name="Zheng C.-J."/>
            <person name="Schuster L."/>
            <person name="Cowan T.M."/>
            <person name="Smanski M.J."/>
            <person name="Chevrette M.G."/>
            <person name="De Carvalho L.P.S."/>
            <person name="Shen B."/>
        </authorList>
    </citation>
    <scope>NUCLEOTIDE SEQUENCE [LARGE SCALE GENOMIC DNA]</scope>
    <source>
        <strain evidence="9 10">NPDC059500</strain>
    </source>
</reference>
<evidence type="ECO:0000259" key="8">
    <source>
        <dbReference type="PROSITE" id="PS50011"/>
    </source>
</evidence>
<keyword evidence="10" id="KW-1185">Reference proteome</keyword>
<evidence type="ECO:0000256" key="4">
    <source>
        <dbReference type="ARBA" id="ARBA00022840"/>
    </source>
</evidence>
<dbReference type="CDD" id="cd14014">
    <property type="entry name" value="STKc_PknB_like"/>
    <property type="match status" value="1"/>
</dbReference>
<dbReference type="Pfam" id="PF00069">
    <property type="entry name" value="Pkinase"/>
    <property type="match status" value="1"/>
</dbReference>
<dbReference type="PANTHER" id="PTHR43289">
    <property type="entry name" value="MITOGEN-ACTIVATED PROTEIN KINASE KINASE KINASE 20-RELATED"/>
    <property type="match status" value="1"/>
</dbReference>
<organism evidence="9 10">
    <name type="scientific">Streptomyces anandii</name>
    <dbReference type="NCBI Taxonomy" id="285454"/>
    <lineage>
        <taxon>Bacteria</taxon>
        <taxon>Bacillati</taxon>
        <taxon>Actinomycetota</taxon>
        <taxon>Actinomycetes</taxon>
        <taxon>Kitasatosporales</taxon>
        <taxon>Streptomycetaceae</taxon>
        <taxon>Streptomyces</taxon>
    </lineage>
</organism>
<evidence type="ECO:0000256" key="2">
    <source>
        <dbReference type="ARBA" id="ARBA00022741"/>
    </source>
</evidence>
<dbReference type="InterPro" id="IPR011009">
    <property type="entry name" value="Kinase-like_dom_sf"/>
</dbReference>
<feature type="transmembrane region" description="Helical" evidence="7">
    <location>
        <begin position="418"/>
        <end position="438"/>
    </location>
</feature>
<feature type="region of interest" description="Disordered" evidence="6">
    <location>
        <begin position="308"/>
        <end position="333"/>
    </location>
</feature>
<evidence type="ECO:0000256" key="6">
    <source>
        <dbReference type="SAM" id="MobiDB-lite"/>
    </source>
</evidence>
<feature type="domain" description="Protein kinase" evidence="8">
    <location>
        <begin position="37"/>
        <end position="302"/>
    </location>
</feature>
<dbReference type="PROSITE" id="PS00107">
    <property type="entry name" value="PROTEIN_KINASE_ATP"/>
    <property type="match status" value="1"/>
</dbReference>
<dbReference type="Gene3D" id="3.30.200.20">
    <property type="entry name" value="Phosphorylase Kinase, domain 1"/>
    <property type="match status" value="1"/>
</dbReference>
<comment type="caution">
    <text evidence="9">The sequence shown here is derived from an EMBL/GenBank/DDBJ whole genome shotgun (WGS) entry which is preliminary data.</text>
</comment>
<dbReference type="PROSITE" id="PS00108">
    <property type="entry name" value="PROTEIN_KINASE_ST"/>
    <property type="match status" value="1"/>
</dbReference>
<dbReference type="InterPro" id="IPR000719">
    <property type="entry name" value="Prot_kinase_dom"/>
</dbReference>
<protein>
    <submittedName>
        <fullName evidence="9">Protein kinase</fullName>
    </submittedName>
</protein>
<dbReference type="Gene3D" id="1.10.510.10">
    <property type="entry name" value="Transferase(Phosphotransferase) domain 1"/>
    <property type="match status" value="1"/>
</dbReference>
<evidence type="ECO:0000256" key="1">
    <source>
        <dbReference type="ARBA" id="ARBA00022679"/>
    </source>
</evidence>
<feature type="transmembrane region" description="Helical" evidence="7">
    <location>
        <begin position="469"/>
        <end position="492"/>
    </location>
</feature>
<dbReference type="InterPro" id="IPR017441">
    <property type="entry name" value="Protein_kinase_ATP_BS"/>
</dbReference>
<dbReference type="EMBL" id="JBHYTS010000013">
    <property type="protein sequence ID" value="MFE1751057.1"/>
    <property type="molecule type" value="Genomic_DNA"/>
</dbReference>
<dbReference type="GO" id="GO:0016301">
    <property type="term" value="F:kinase activity"/>
    <property type="evidence" value="ECO:0007669"/>
    <property type="project" value="UniProtKB-KW"/>
</dbReference>
<keyword evidence="7" id="KW-1133">Transmembrane helix</keyword>
<feature type="compositionally biased region" description="Polar residues" evidence="6">
    <location>
        <begin position="507"/>
        <end position="527"/>
    </location>
</feature>
<evidence type="ECO:0000256" key="5">
    <source>
        <dbReference type="PROSITE-ProRule" id="PRU10141"/>
    </source>
</evidence>
<keyword evidence="3 9" id="KW-0418">Kinase</keyword>
<keyword evidence="2 5" id="KW-0547">Nucleotide-binding</keyword>
<evidence type="ECO:0000256" key="3">
    <source>
        <dbReference type="ARBA" id="ARBA00022777"/>
    </source>
</evidence>
<keyword evidence="7" id="KW-0472">Membrane</keyword>
<evidence type="ECO:0000313" key="10">
    <source>
        <dbReference type="Proteomes" id="UP001599756"/>
    </source>
</evidence>
<dbReference type="PROSITE" id="PS50011">
    <property type="entry name" value="PROTEIN_KINASE_DOM"/>
    <property type="match status" value="1"/>
</dbReference>
<keyword evidence="4 5" id="KW-0067">ATP-binding</keyword>
<dbReference type="InterPro" id="IPR008271">
    <property type="entry name" value="Ser/Thr_kinase_AS"/>
</dbReference>
<proteinExistence type="predicted"/>
<evidence type="ECO:0000313" key="9">
    <source>
        <dbReference type="EMBL" id="MFE1751057.1"/>
    </source>
</evidence>
<feature type="transmembrane region" description="Helical" evidence="7">
    <location>
        <begin position="371"/>
        <end position="398"/>
    </location>
</feature>
<evidence type="ECO:0000256" key="7">
    <source>
        <dbReference type="SAM" id="Phobius"/>
    </source>
</evidence>
<feature type="binding site" evidence="5">
    <location>
        <position position="66"/>
    </location>
    <ligand>
        <name>ATP</name>
        <dbReference type="ChEBI" id="CHEBI:30616"/>
    </ligand>
</feature>
<keyword evidence="7" id="KW-0812">Transmembrane</keyword>
<keyword evidence="1" id="KW-0808">Transferase</keyword>
<feature type="transmembrane region" description="Helical" evidence="7">
    <location>
        <begin position="341"/>
        <end position="359"/>
    </location>
</feature>
<dbReference type="RefSeq" id="WP_381828133.1">
    <property type="nucleotide sequence ID" value="NZ_JBHYTS010000013.1"/>
</dbReference>
<sequence length="527" mass="56603">MAIGPSRSRRKLRRGSDEVLIQGEAFVGRDVVLGDRYELVEKLGQGGMGTVHRGVDRQLRRTVAVKLLSSELAHDPQSRARFRREAHAAAALNHPAVATIHDVGEEPHADGPRPYLVMEYVQGTTLAEVLRDGPLPVADAVDTACAVLDALWHSHERGIVHRDIKPSNIMLTGPGTVKVLDFGIAKAFTEAATRITGSGAAIGTPAYLSPEQISGAEIDHRADLYAMGCLLHELLTGQTPFRGESPFAVMHQHLYAEPEPVSRLRPQVPPAVEAVVLRALRKDPAERFADAGQMRAALDDALTQTSMPTAQAAMPPRPPRATEPGGGAALRHRSPVSLRPSAHSALALLGCLLSVLCARGHLVDTAHFGRIAIAAAVLGVLTLPWSTRLSCALGWGPVAEAVAVNSELRRAEIGWDHTHAAIAALLALTAACCLVMAVRDQERGVGSLLAFWFTATASIWYFLDDLHKLFVFYLLLPLVAIATVSWEAVALVRRRAGDRRAALEGPTSGTMSPGRRLTTTSARNLRV</sequence>
<dbReference type="SMART" id="SM00220">
    <property type="entry name" value="S_TKc"/>
    <property type="match status" value="1"/>
</dbReference>